<dbReference type="InterPro" id="IPR051678">
    <property type="entry name" value="AGP_Transferase"/>
</dbReference>
<dbReference type="OrthoDB" id="2831558at2759"/>
<dbReference type="AlphaFoldDB" id="D2UX30"/>
<dbReference type="GeneID" id="8863668"/>
<dbReference type="OMA" id="WFRNDET"/>
<dbReference type="RefSeq" id="XP_002683296.1">
    <property type="nucleotide sequence ID" value="XM_002683250.1"/>
</dbReference>
<accession>D2UX30</accession>
<dbReference type="VEuPathDB" id="AmoebaDB:NAEGRDRAFT_61616"/>
<dbReference type="Gene3D" id="3.90.1200.10">
    <property type="match status" value="1"/>
</dbReference>
<dbReference type="Proteomes" id="UP000006671">
    <property type="component" value="Unassembled WGS sequence"/>
</dbReference>
<dbReference type="SUPFAM" id="SSF56112">
    <property type="entry name" value="Protein kinase-like (PK-like)"/>
    <property type="match status" value="1"/>
</dbReference>
<keyword evidence="3" id="KW-1185">Reference proteome</keyword>
<dbReference type="InParanoid" id="D2UX30"/>
<organism evidence="3">
    <name type="scientific">Naegleria gruberi</name>
    <name type="common">Amoeba</name>
    <dbReference type="NCBI Taxonomy" id="5762"/>
    <lineage>
        <taxon>Eukaryota</taxon>
        <taxon>Discoba</taxon>
        <taxon>Heterolobosea</taxon>
        <taxon>Tetramitia</taxon>
        <taxon>Eutetramitia</taxon>
        <taxon>Vahlkampfiidae</taxon>
        <taxon>Naegleria</taxon>
    </lineage>
</organism>
<dbReference type="Pfam" id="PF01636">
    <property type="entry name" value="APH"/>
    <property type="match status" value="1"/>
</dbReference>
<evidence type="ECO:0000313" key="2">
    <source>
        <dbReference type="EMBL" id="EFC50552.1"/>
    </source>
</evidence>
<reference evidence="2 3" key="1">
    <citation type="journal article" date="2010" name="Cell">
        <title>The genome of Naegleria gruberi illuminates early eukaryotic versatility.</title>
        <authorList>
            <person name="Fritz-Laylin L.K."/>
            <person name="Prochnik S.E."/>
            <person name="Ginger M.L."/>
            <person name="Dacks J.B."/>
            <person name="Carpenter M.L."/>
            <person name="Field M.C."/>
            <person name="Kuo A."/>
            <person name="Paredez A."/>
            <person name="Chapman J."/>
            <person name="Pham J."/>
            <person name="Shu S."/>
            <person name="Neupane R."/>
            <person name="Cipriano M."/>
            <person name="Mancuso J."/>
            <person name="Tu H."/>
            <person name="Salamov A."/>
            <person name="Lindquist E."/>
            <person name="Shapiro H."/>
            <person name="Lucas S."/>
            <person name="Grigoriev I.V."/>
            <person name="Cande W.Z."/>
            <person name="Fulton C."/>
            <person name="Rokhsar D.S."/>
            <person name="Dawson S.C."/>
        </authorList>
    </citation>
    <scope>NUCLEOTIDE SEQUENCE [LARGE SCALE GENOMIC DNA]</scope>
    <source>
        <strain evidence="2 3">NEG-M</strain>
    </source>
</reference>
<sequence length="409" mass="47151">MSQDHSTSLQLTTDQTNLKSIICRALEKSEIFRQRFAEKFHQTTLENLCIKSSAIDNGISNKIFTIELSSSSPSLVETAIEKNSIWSCMEVILKITSDKSTNIPSLFNKTLNEACIMKFLHANLAHQFKSPTIYDHTDGNGKGESEMDYILMEKCEGMALNLIYDELSDEERRLLISHISEMRGKLCEFAFIPEDSHGNLKETLFGSVLDIKVVNDKVAHVTVGRNSDGDGPFESFSDFLIANFEKRIEEMLKDERVSSLVYNFQQLVKYLKEKPLSISSDLYQLCHIDLTPNNVIVNPSTNHITGIIDWEWGVMTLLDMDINELMTWTRNDQEISFLKECLHQHIPQIGKNSNFWEEFEGRRKLFLALDWAIRLSSYKNWFRNDETEAESFIVKALENTKQFFMENSF</sequence>
<feature type="domain" description="Aminoglycoside phosphotransferase" evidence="1">
    <location>
        <begin position="106"/>
        <end position="336"/>
    </location>
</feature>
<name>D2UX30_NAEGR</name>
<evidence type="ECO:0000313" key="3">
    <source>
        <dbReference type="Proteomes" id="UP000006671"/>
    </source>
</evidence>
<proteinExistence type="predicted"/>
<dbReference type="PANTHER" id="PTHR21310:SF15">
    <property type="entry name" value="AMINOGLYCOSIDE PHOSPHOTRANSFERASE DOMAIN-CONTAINING PROTEIN"/>
    <property type="match status" value="1"/>
</dbReference>
<evidence type="ECO:0000259" key="1">
    <source>
        <dbReference type="Pfam" id="PF01636"/>
    </source>
</evidence>
<gene>
    <name evidence="2" type="ORF">NAEGRDRAFT_61616</name>
</gene>
<dbReference type="KEGG" id="ngr:NAEGRDRAFT_61616"/>
<dbReference type="InterPro" id="IPR002575">
    <property type="entry name" value="Aminoglycoside_PTrfase"/>
</dbReference>
<dbReference type="InterPro" id="IPR011009">
    <property type="entry name" value="Kinase-like_dom_sf"/>
</dbReference>
<dbReference type="EMBL" id="GG738845">
    <property type="protein sequence ID" value="EFC50552.1"/>
    <property type="molecule type" value="Genomic_DNA"/>
</dbReference>
<dbReference type="PANTHER" id="PTHR21310">
    <property type="entry name" value="AMINOGLYCOSIDE PHOSPHOTRANSFERASE-RELATED-RELATED"/>
    <property type="match status" value="1"/>
</dbReference>
<protein>
    <submittedName>
        <fullName evidence="2">Predicted protein</fullName>
    </submittedName>
</protein>